<keyword evidence="15" id="KW-1185">Reference proteome</keyword>
<comment type="similarity">
    <text evidence="2">Belongs to the DRC1 family.</text>
</comment>
<reference evidence="14" key="1">
    <citation type="submission" date="2023-08" db="EMBL/GenBank/DDBJ databases">
        <title>Pelteobagrus vachellii genome.</title>
        <authorList>
            <person name="Liu H."/>
        </authorList>
    </citation>
    <scope>NUCLEOTIDE SEQUENCE</scope>
    <source>
        <strain evidence="14">PRFRI_2022a</strain>
        <tissue evidence="14">Muscle</tissue>
    </source>
</reference>
<sequence>MDKVEDEQSVEAGETAEARIEARRKRIAARVQTKRHVVGDDIHEEARPSQRQVEESERNMTKLKADGTELVTNILMAADEREITRREKLRKANRLRLEKLENDAKSSTEKFSKIMNKWTKAKTNVIPEKLRDEIRKQQQLCWQIVEDKNKLIKELQQELKGRDDRFVKDRKRDAEEVDLLIERMQEQISSLKKDYRKELDIIESSFSDEWKGLLTDSMKTLELQRKERSNKELEFLKQRMKMLEEHETLLDRLRMESAEEYNKLRIKLETDVQCLEQDLQETKASYQVNQEKQKYNAEMLKRHEEEYAISNAEQMRKITRLQDIRNNLKKACAVQEKQSREVIQSVTNKCNRLVQQYKDTDKKKRHFEAVNAKRYKDIWLMNEDEAKELVCKAVDLDKVIQEQVLGLTWSPPTLPFLDHSSHKQSQRSAQHVLGEKDEYRYETERETESDSGEINMTWMDHKTVKRVLDFLCDEMGFIIQSNFDELLSKMEKSELNVLKLETILSALGIENEEDINKMTKFILRYKLHQTEKEDNQAEDESSLIHPNDLLRALQAFTSQYSKAREIPRVKGSALMLERMTDSEVKAYWENIANIIPESKLKVWRALKAGLKKYHTELTKRSELLTETQQIKQQNSELSMLLHEYQNSSECKSDGSTHANK</sequence>
<accession>A0AA88SY14</accession>
<feature type="region of interest" description="Disordered" evidence="11">
    <location>
        <begin position="1"/>
        <end position="21"/>
    </location>
</feature>
<feature type="coiled-coil region" evidence="10">
    <location>
        <begin position="90"/>
        <end position="117"/>
    </location>
</feature>
<feature type="domain" description="Dynein regulatory complex protein 1/2 N-terminal" evidence="12">
    <location>
        <begin position="76"/>
        <end position="177"/>
    </location>
</feature>
<evidence type="ECO:0000256" key="7">
    <source>
        <dbReference type="ARBA" id="ARBA00023273"/>
    </source>
</evidence>
<dbReference type="GO" id="GO:0005858">
    <property type="term" value="C:axonemal dynein complex"/>
    <property type="evidence" value="ECO:0007669"/>
    <property type="project" value="InterPro"/>
</dbReference>
<keyword evidence="7" id="KW-0966">Cell projection</keyword>
<evidence type="ECO:0000256" key="2">
    <source>
        <dbReference type="ARBA" id="ARBA00009688"/>
    </source>
</evidence>
<evidence type="ECO:0000256" key="4">
    <source>
        <dbReference type="ARBA" id="ARBA00022846"/>
    </source>
</evidence>
<evidence type="ECO:0000256" key="11">
    <source>
        <dbReference type="SAM" id="MobiDB-lite"/>
    </source>
</evidence>
<keyword evidence="5 10" id="KW-0175">Coiled coil</keyword>
<gene>
    <name evidence="14" type="ORF">Q7C36_009075</name>
</gene>
<feature type="coiled-coil region" evidence="10">
    <location>
        <begin position="226"/>
        <end position="338"/>
    </location>
</feature>
<dbReference type="PANTHER" id="PTHR21625:SF1">
    <property type="entry name" value="DYNEIN REGULATORY COMPLEX PROTEIN 1"/>
    <property type="match status" value="1"/>
</dbReference>
<dbReference type="InterPro" id="IPR029440">
    <property type="entry name" value="DRC1_C"/>
</dbReference>
<feature type="coiled-coil region" evidence="10">
    <location>
        <begin position="145"/>
        <end position="201"/>
    </location>
</feature>
<evidence type="ECO:0000256" key="5">
    <source>
        <dbReference type="ARBA" id="ARBA00023054"/>
    </source>
</evidence>
<evidence type="ECO:0000259" key="12">
    <source>
        <dbReference type="Pfam" id="PF14772"/>
    </source>
</evidence>
<dbReference type="InterPro" id="IPR039750">
    <property type="entry name" value="DRC1/DRC2"/>
</dbReference>
<dbReference type="GO" id="GO:0060285">
    <property type="term" value="P:cilium-dependent cell motility"/>
    <property type="evidence" value="ECO:0007669"/>
    <property type="project" value="TreeGrafter"/>
</dbReference>
<feature type="domain" description="Dynein regulatory complex protein 1 C-terminal" evidence="13">
    <location>
        <begin position="586"/>
        <end position="644"/>
    </location>
</feature>
<organism evidence="14 15">
    <name type="scientific">Tachysurus vachellii</name>
    <name type="common">Darkbarbel catfish</name>
    <name type="synonym">Pelteobagrus vachellii</name>
    <dbReference type="NCBI Taxonomy" id="175792"/>
    <lineage>
        <taxon>Eukaryota</taxon>
        <taxon>Metazoa</taxon>
        <taxon>Chordata</taxon>
        <taxon>Craniata</taxon>
        <taxon>Vertebrata</taxon>
        <taxon>Euteleostomi</taxon>
        <taxon>Actinopterygii</taxon>
        <taxon>Neopterygii</taxon>
        <taxon>Teleostei</taxon>
        <taxon>Ostariophysi</taxon>
        <taxon>Siluriformes</taxon>
        <taxon>Bagridae</taxon>
        <taxon>Tachysurus</taxon>
    </lineage>
</organism>
<dbReference type="AlphaFoldDB" id="A0AA88SY14"/>
<dbReference type="PANTHER" id="PTHR21625">
    <property type="entry name" value="NYD-SP28 PROTEIN"/>
    <property type="match status" value="1"/>
</dbReference>
<evidence type="ECO:0000259" key="13">
    <source>
        <dbReference type="Pfam" id="PF14775"/>
    </source>
</evidence>
<evidence type="ECO:0000313" key="14">
    <source>
        <dbReference type="EMBL" id="KAK2850292.1"/>
    </source>
</evidence>
<evidence type="ECO:0000256" key="3">
    <source>
        <dbReference type="ARBA" id="ARBA00013815"/>
    </source>
</evidence>
<comment type="subcellular location">
    <subcellularLocation>
        <location evidence="1">Cytoplasm</location>
        <location evidence="1">Cytoskeleton</location>
        <location evidence="1">Flagellum axoneme</location>
    </subcellularLocation>
</comment>
<evidence type="ECO:0000256" key="10">
    <source>
        <dbReference type="SAM" id="Coils"/>
    </source>
</evidence>
<dbReference type="InterPro" id="IPR039505">
    <property type="entry name" value="DRC1/2_N"/>
</dbReference>
<keyword evidence="6" id="KW-0969">Cilium</keyword>
<dbReference type="Pfam" id="PF14772">
    <property type="entry name" value="NYD-SP28"/>
    <property type="match status" value="1"/>
</dbReference>
<protein>
    <recommendedName>
        <fullName evidence="3">Dynein regulatory complex protein 1</fullName>
    </recommendedName>
    <alternativeName>
        <fullName evidence="8">Coiled-coil domain-containing protein 164</fullName>
    </alternativeName>
</protein>
<evidence type="ECO:0000256" key="9">
    <source>
        <dbReference type="ARBA" id="ARBA00046115"/>
    </source>
</evidence>
<dbReference type="GO" id="GO:0003352">
    <property type="term" value="P:regulation of cilium movement"/>
    <property type="evidence" value="ECO:0007669"/>
    <property type="project" value="TreeGrafter"/>
</dbReference>
<evidence type="ECO:0000313" key="15">
    <source>
        <dbReference type="Proteomes" id="UP001187315"/>
    </source>
</evidence>
<proteinExistence type="inferred from homology"/>
<comment type="function">
    <text evidence="9">Component of the nexin-dynein regulatory complex (N-DRC) a key regulator of ciliary/flagellar motility which maintains the alignment and integrity of the distal axoneme and regulates microtubule sliding in motile axonemes. Plays a critical role in the assembly of N-DRC and also stabilizes the assembly of multiple inner dynein arms and radial spokes. Coassembles with CCDC65/DRC2 to form a central scaffold needed for assembly of the N-DRC and its attachment to the outer doublet microtubules.</text>
</comment>
<comment type="caution">
    <text evidence="14">The sequence shown here is derived from an EMBL/GenBank/DDBJ whole genome shotgun (WGS) entry which is preliminary data.</text>
</comment>
<keyword evidence="4" id="KW-0282">Flagellum</keyword>
<evidence type="ECO:0000256" key="1">
    <source>
        <dbReference type="ARBA" id="ARBA00004611"/>
    </source>
</evidence>
<dbReference type="Proteomes" id="UP001187315">
    <property type="component" value="Unassembled WGS sequence"/>
</dbReference>
<evidence type="ECO:0000256" key="6">
    <source>
        <dbReference type="ARBA" id="ARBA00023069"/>
    </source>
</evidence>
<dbReference type="GO" id="GO:0070286">
    <property type="term" value="P:axonemal dynein complex assembly"/>
    <property type="evidence" value="ECO:0007669"/>
    <property type="project" value="InterPro"/>
</dbReference>
<feature type="region of interest" description="Disordered" evidence="11">
    <location>
        <begin position="38"/>
        <end position="59"/>
    </location>
</feature>
<dbReference type="EMBL" id="JAVHJS010000008">
    <property type="protein sequence ID" value="KAK2850292.1"/>
    <property type="molecule type" value="Genomic_DNA"/>
</dbReference>
<dbReference type="Pfam" id="PF14775">
    <property type="entry name" value="NYD-SP28_assoc"/>
    <property type="match status" value="1"/>
</dbReference>
<name>A0AA88SY14_TACVA</name>
<evidence type="ECO:0000256" key="8">
    <source>
        <dbReference type="ARBA" id="ARBA00031554"/>
    </source>
</evidence>